<evidence type="ECO:0000313" key="2">
    <source>
        <dbReference type="EMBL" id="MDX7018310.1"/>
    </source>
</evidence>
<feature type="compositionally biased region" description="Polar residues" evidence="1">
    <location>
        <begin position="38"/>
        <end position="47"/>
    </location>
</feature>
<gene>
    <name evidence="2" type="ORF">SJ059_28225</name>
</gene>
<feature type="non-terminal residue" evidence="2">
    <location>
        <position position="85"/>
    </location>
</feature>
<feature type="non-terminal residue" evidence="2">
    <location>
        <position position="1"/>
    </location>
</feature>
<sequence length="85" mass="9754">VWDIQAQEKHNKANAKQDELTKRRELEAFIQQTIQKANKLTPSTTEPKSTRIKQIKTNKKEAVTSERKKRAEHLKPSSSGDEAKV</sequence>
<name>A0AAW9EAR5_KLEAE</name>
<evidence type="ECO:0000256" key="1">
    <source>
        <dbReference type="SAM" id="MobiDB-lite"/>
    </source>
</evidence>
<accession>A0AAW9EAR5</accession>
<protein>
    <submittedName>
        <fullName evidence="2">Transposase</fullName>
    </submittedName>
</protein>
<dbReference type="Proteomes" id="UP001279012">
    <property type="component" value="Unassembled WGS sequence"/>
</dbReference>
<dbReference type="AlphaFoldDB" id="A0AAW9EAR5"/>
<reference evidence="2" key="1">
    <citation type="submission" date="2023-11" db="EMBL/GenBank/DDBJ databases">
        <title>Detection of rare carbapenemases in Enterobacterales - comparison of two colorimetric and two CIM-based carbapenemase assays.</title>
        <authorList>
            <person name="Schaffarczyk L."/>
            <person name="Noster J."/>
            <person name="Stelzer Y."/>
            <person name="Sattler J."/>
            <person name="Gatermann S."/>
            <person name="Hamprecht A."/>
        </authorList>
    </citation>
    <scope>NUCLEOTIDE SEQUENCE</scope>
    <source>
        <strain evidence="2">CIM-Cont-037</strain>
    </source>
</reference>
<organism evidence="2 3">
    <name type="scientific">Klebsiella aerogenes</name>
    <name type="common">Enterobacter aerogenes</name>
    <dbReference type="NCBI Taxonomy" id="548"/>
    <lineage>
        <taxon>Bacteria</taxon>
        <taxon>Pseudomonadati</taxon>
        <taxon>Pseudomonadota</taxon>
        <taxon>Gammaproteobacteria</taxon>
        <taxon>Enterobacterales</taxon>
        <taxon>Enterobacteriaceae</taxon>
        <taxon>Klebsiella/Raoultella group</taxon>
        <taxon>Klebsiella</taxon>
    </lineage>
</organism>
<dbReference type="EMBL" id="JAWZZT010000778">
    <property type="protein sequence ID" value="MDX7018310.1"/>
    <property type="molecule type" value="Genomic_DNA"/>
</dbReference>
<evidence type="ECO:0000313" key="3">
    <source>
        <dbReference type="Proteomes" id="UP001279012"/>
    </source>
</evidence>
<proteinExistence type="predicted"/>
<feature type="region of interest" description="Disordered" evidence="1">
    <location>
        <begin position="38"/>
        <end position="85"/>
    </location>
</feature>
<feature type="compositionally biased region" description="Polar residues" evidence="1">
    <location>
        <begin position="76"/>
        <end position="85"/>
    </location>
</feature>
<comment type="caution">
    <text evidence="2">The sequence shown here is derived from an EMBL/GenBank/DDBJ whole genome shotgun (WGS) entry which is preliminary data.</text>
</comment>